<dbReference type="InterPro" id="IPR001739">
    <property type="entry name" value="Methyl_CpG_DNA-bd"/>
</dbReference>
<dbReference type="OrthoDB" id="1435582at2759"/>
<evidence type="ECO:0000256" key="4">
    <source>
        <dbReference type="ARBA" id="ARBA00023163"/>
    </source>
</evidence>
<accession>A0A835M5V7</accession>
<dbReference type="PROSITE" id="PS50982">
    <property type="entry name" value="MBD"/>
    <property type="match status" value="1"/>
</dbReference>
<protein>
    <recommendedName>
        <fullName evidence="7">MBD domain-containing protein</fullName>
    </recommendedName>
</protein>
<dbReference type="InterPro" id="IPR039622">
    <property type="entry name" value="MBD10/11"/>
</dbReference>
<gene>
    <name evidence="8" type="ORF">IFM89_021409</name>
</gene>
<keyword evidence="4" id="KW-0804">Transcription</keyword>
<evidence type="ECO:0000313" key="9">
    <source>
        <dbReference type="Proteomes" id="UP000631114"/>
    </source>
</evidence>
<dbReference type="GO" id="GO:0005634">
    <property type="term" value="C:nucleus"/>
    <property type="evidence" value="ECO:0007669"/>
    <property type="project" value="UniProtKB-SubCell"/>
</dbReference>
<reference evidence="8 9" key="1">
    <citation type="submission" date="2020-10" db="EMBL/GenBank/DDBJ databases">
        <title>The Coptis chinensis genome and diversification of protoberbering-type alkaloids.</title>
        <authorList>
            <person name="Wang B."/>
            <person name="Shu S."/>
            <person name="Song C."/>
            <person name="Liu Y."/>
        </authorList>
    </citation>
    <scope>NUCLEOTIDE SEQUENCE [LARGE SCALE GENOMIC DNA]</scope>
    <source>
        <strain evidence="8">HL-2020</strain>
        <tissue evidence="8">Leaf</tissue>
    </source>
</reference>
<evidence type="ECO:0000256" key="2">
    <source>
        <dbReference type="ARBA" id="ARBA00023015"/>
    </source>
</evidence>
<comment type="subcellular location">
    <subcellularLocation>
        <location evidence="1">Nucleus</location>
    </subcellularLocation>
</comment>
<dbReference type="SUPFAM" id="SSF54171">
    <property type="entry name" value="DNA-binding domain"/>
    <property type="match status" value="1"/>
</dbReference>
<dbReference type="Gene3D" id="3.30.890.10">
    <property type="entry name" value="Methyl-cpg-binding Protein 2, Chain A"/>
    <property type="match status" value="1"/>
</dbReference>
<feature type="region of interest" description="Disordered" evidence="6">
    <location>
        <begin position="70"/>
        <end position="378"/>
    </location>
</feature>
<dbReference type="GO" id="GO:0003677">
    <property type="term" value="F:DNA binding"/>
    <property type="evidence" value="ECO:0007669"/>
    <property type="project" value="UniProtKB-KW"/>
</dbReference>
<evidence type="ECO:0000313" key="8">
    <source>
        <dbReference type="EMBL" id="KAF9614979.1"/>
    </source>
</evidence>
<evidence type="ECO:0000256" key="5">
    <source>
        <dbReference type="ARBA" id="ARBA00023242"/>
    </source>
</evidence>
<evidence type="ECO:0000256" key="6">
    <source>
        <dbReference type="SAM" id="MobiDB-lite"/>
    </source>
</evidence>
<organism evidence="8 9">
    <name type="scientific">Coptis chinensis</name>
    <dbReference type="NCBI Taxonomy" id="261450"/>
    <lineage>
        <taxon>Eukaryota</taxon>
        <taxon>Viridiplantae</taxon>
        <taxon>Streptophyta</taxon>
        <taxon>Embryophyta</taxon>
        <taxon>Tracheophyta</taxon>
        <taxon>Spermatophyta</taxon>
        <taxon>Magnoliopsida</taxon>
        <taxon>Ranunculales</taxon>
        <taxon>Ranunculaceae</taxon>
        <taxon>Coptidoideae</taxon>
        <taxon>Coptis</taxon>
    </lineage>
</organism>
<keyword evidence="9" id="KW-1185">Reference proteome</keyword>
<feature type="domain" description="MBD" evidence="7">
    <location>
        <begin position="18"/>
        <end position="88"/>
    </location>
</feature>
<dbReference type="Pfam" id="PF01429">
    <property type="entry name" value="MBD"/>
    <property type="match status" value="1"/>
</dbReference>
<keyword evidence="2" id="KW-0805">Transcription regulation</keyword>
<feature type="compositionally biased region" description="Basic and acidic residues" evidence="6">
    <location>
        <begin position="123"/>
        <end position="140"/>
    </location>
</feature>
<name>A0A835M5V7_9MAGN</name>
<feature type="compositionally biased region" description="Polar residues" evidence="6">
    <location>
        <begin position="351"/>
        <end position="378"/>
    </location>
</feature>
<dbReference type="InterPro" id="IPR016177">
    <property type="entry name" value="DNA-bd_dom_sf"/>
</dbReference>
<feature type="compositionally biased region" description="Polar residues" evidence="6">
    <location>
        <begin position="240"/>
        <end position="249"/>
    </location>
</feature>
<sequence length="378" mass="40734">MATSSAEKKDIEIKKPQDDEIISVELPAPLGWTKKFFPKQGGTPKKNEIIFIAPTGEEFNNRKQLEQFLKSHPGSIPISEFDWGTGETPRRSARISEKVKATPPSESEPPKKRSRKSSGSKKGSQETDTAQKETEGEKDIQITQDAEATKKDSAEEDSAGIEKDSSGSKKGTKETDTSEKETEGEKDIQMQDAEANKKDRAEGDSAGTEKDAVAKEGDTGEKVVADNENKVEEHVKSQEDAQGTTNNNVVIKAGSAASETTEEDAQKQEVVEVKDIDKENAALEETQDEKQVGTGGARVTDNSEHPLPVSEGKSGPVHMGGVKEKHNGIAPQPSEEVNDKQAPQGDKGEQHSVQVEENGTHNQNGTSWSAATSGTLST</sequence>
<dbReference type="PANTHER" id="PTHR33729:SF12">
    <property type="entry name" value="MBD DOMAIN-CONTAINING PROTEIN"/>
    <property type="match status" value="1"/>
</dbReference>
<dbReference type="AlphaFoldDB" id="A0A835M5V7"/>
<evidence type="ECO:0000256" key="1">
    <source>
        <dbReference type="ARBA" id="ARBA00004123"/>
    </source>
</evidence>
<keyword evidence="3" id="KW-0238">DNA-binding</keyword>
<dbReference type="Proteomes" id="UP000631114">
    <property type="component" value="Unassembled WGS sequence"/>
</dbReference>
<proteinExistence type="predicted"/>
<feature type="compositionally biased region" description="Basic and acidic residues" evidence="6">
    <location>
        <begin position="160"/>
        <end position="239"/>
    </location>
</feature>
<comment type="caution">
    <text evidence="8">The sequence shown here is derived from an EMBL/GenBank/DDBJ whole genome shotgun (WGS) entry which is preliminary data.</text>
</comment>
<evidence type="ECO:0000256" key="3">
    <source>
        <dbReference type="ARBA" id="ARBA00023125"/>
    </source>
</evidence>
<feature type="compositionally biased region" description="Basic and acidic residues" evidence="6">
    <location>
        <begin position="88"/>
        <end position="100"/>
    </location>
</feature>
<feature type="compositionally biased region" description="Basic and acidic residues" evidence="6">
    <location>
        <begin position="264"/>
        <end position="281"/>
    </location>
</feature>
<dbReference type="EMBL" id="JADFTS010000003">
    <property type="protein sequence ID" value="KAF9614979.1"/>
    <property type="molecule type" value="Genomic_DNA"/>
</dbReference>
<keyword evidence="5" id="KW-0539">Nucleus</keyword>
<evidence type="ECO:0000259" key="7">
    <source>
        <dbReference type="PROSITE" id="PS50982"/>
    </source>
</evidence>
<dbReference type="PANTHER" id="PTHR33729">
    <property type="entry name" value="METHYL-CPG BINDING DOMAIN CONTAINING PROTEIN, EXPRESSED"/>
    <property type="match status" value="1"/>
</dbReference>